<dbReference type="Gene3D" id="3.20.20.450">
    <property type="entry name" value="EAL domain"/>
    <property type="match status" value="1"/>
</dbReference>
<dbReference type="InterPro" id="IPR035965">
    <property type="entry name" value="PAS-like_dom_sf"/>
</dbReference>
<keyword evidence="7" id="KW-1185">Reference proteome</keyword>
<dbReference type="PROSITE" id="PS50885">
    <property type="entry name" value="HAMP"/>
    <property type="match status" value="1"/>
</dbReference>
<dbReference type="CDD" id="cd01949">
    <property type="entry name" value="GGDEF"/>
    <property type="match status" value="1"/>
</dbReference>
<dbReference type="SUPFAM" id="SSF55785">
    <property type="entry name" value="PYP-like sensor domain (PAS domain)"/>
    <property type="match status" value="1"/>
</dbReference>
<dbReference type="SMART" id="SM00304">
    <property type="entry name" value="HAMP"/>
    <property type="match status" value="1"/>
</dbReference>
<dbReference type="Proteomes" id="UP001276840">
    <property type="component" value="Unassembled WGS sequence"/>
</dbReference>
<protein>
    <submittedName>
        <fullName evidence="6">EAL domain-containing protein</fullName>
    </submittedName>
</protein>
<dbReference type="Gene3D" id="3.30.70.270">
    <property type="match status" value="1"/>
</dbReference>
<sequence length="862" mass="95125">MKRLKDVSVGTKLSLGFGLALLCIVAVGLFGVAQLRSLNKVTGEITGIWLPQVQIVDEMKRNLAEHQLYATLRMRTDDTRQLPGIDDKMARESEEILQGRRAYRRSAGSPAEQELFDQFVYLWAAYEDSLASIFPLQETGDRSKALKEFETVSLPTVAEAAQRLDGLLALTNQRSSAVAAMADRTYAVAQGLTWAAIAFAAACLGALVAWIRHNVSKPILAVSEAMHQLTLGDRRSKLVALKRDRRDEVGLLFSAFAGYRASLERSIALAREAELERQNLAAAAANMPVGLCMFDAGRRLVFCNQTYADLYHLPEPLTRPGSQWVDLMRFRIASGLYVGYEPDKYLQELSATIDRAERVVSLVELRDGRTIDLIHQPLPDGGWLATHHDVTDLRRSEARISHMARHDGLTDLPNRILFRERAEEALVEMGRKDGKAAFLCLDLDHFKTVNDTLGHPVGDALLKEVAARLRQAVREDDTVARLGGDEFVIIQKGVDQPIGSTALAQRIIDALSAPYVVDGHGVMISASVGISIAPNDGGNADQLLKNGDMALYRAKAEGRRTYRFFEPEMDARMQARRFLELDLREALGREQFEIYYQPLLNLDRGEVSCFEALLRWHHPTRGIVSPVEFIPLAEEIGLIVPIGEWVIRQACLDAASWPEGIRVAVNLSPIQFRSARLLSTIVGALDASGLPASHLELEITETALLANTQATLTMLQQIHLLGVQIAMDDFGTGYSSLSYLRSFPFDKIKIDQSFVKDAEDVDSSVAIIRAVTSLGSSLGMQTTAEGVETAEQLDRVRREGCTEAQGFLLSRPLPARDIPAMLERARAVVAGDISEPAPEVTGERNREQLSAGRRRRSASGLV</sequence>
<dbReference type="SUPFAM" id="SSF141868">
    <property type="entry name" value="EAL domain-like"/>
    <property type="match status" value="1"/>
</dbReference>
<dbReference type="InterPro" id="IPR000160">
    <property type="entry name" value="GGDEF_dom"/>
</dbReference>
<dbReference type="InterPro" id="IPR035919">
    <property type="entry name" value="EAL_sf"/>
</dbReference>
<dbReference type="SUPFAM" id="SSF55073">
    <property type="entry name" value="Nucleotide cyclase"/>
    <property type="match status" value="1"/>
</dbReference>
<dbReference type="PANTHER" id="PTHR44757">
    <property type="entry name" value="DIGUANYLATE CYCLASE DGCP"/>
    <property type="match status" value="1"/>
</dbReference>
<evidence type="ECO:0000259" key="3">
    <source>
        <dbReference type="PROSITE" id="PS50883"/>
    </source>
</evidence>
<comment type="caution">
    <text evidence="6">The sequence shown here is derived from an EMBL/GenBank/DDBJ whole genome shotgun (WGS) entry which is preliminary data.</text>
</comment>
<keyword evidence="2" id="KW-0472">Membrane</keyword>
<dbReference type="Pfam" id="PF00563">
    <property type="entry name" value="EAL"/>
    <property type="match status" value="1"/>
</dbReference>
<feature type="region of interest" description="Disordered" evidence="1">
    <location>
        <begin position="836"/>
        <end position="862"/>
    </location>
</feature>
<feature type="transmembrane region" description="Helical" evidence="2">
    <location>
        <begin position="13"/>
        <end position="33"/>
    </location>
</feature>
<feature type="domain" description="GGDEF" evidence="5">
    <location>
        <begin position="434"/>
        <end position="567"/>
    </location>
</feature>
<dbReference type="Gene3D" id="6.10.340.10">
    <property type="match status" value="1"/>
</dbReference>
<evidence type="ECO:0000256" key="1">
    <source>
        <dbReference type="SAM" id="MobiDB-lite"/>
    </source>
</evidence>
<dbReference type="RefSeq" id="WP_320236187.1">
    <property type="nucleotide sequence ID" value="NZ_JAVIJF010000024.1"/>
</dbReference>
<dbReference type="Gene3D" id="3.30.450.20">
    <property type="entry name" value="PAS domain"/>
    <property type="match status" value="1"/>
</dbReference>
<organism evidence="6 7">
    <name type="scientific">Mesorhizobium montanum</name>
    <dbReference type="NCBI Taxonomy" id="3072323"/>
    <lineage>
        <taxon>Bacteria</taxon>
        <taxon>Pseudomonadati</taxon>
        <taxon>Pseudomonadota</taxon>
        <taxon>Alphaproteobacteria</taxon>
        <taxon>Hyphomicrobiales</taxon>
        <taxon>Phyllobacteriaceae</taxon>
        <taxon>Mesorhizobium</taxon>
    </lineage>
</organism>
<dbReference type="Pfam" id="PF12860">
    <property type="entry name" value="PAS_7"/>
    <property type="match status" value="1"/>
</dbReference>
<evidence type="ECO:0000259" key="5">
    <source>
        <dbReference type="PROSITE" id="PS50887"/>
    </source>
</evidence>
<feature type="domain" description="HAMP" evidence="4">
    <location>
        <begin position="213"/>
        <end position="268"/>
    </location>
</feature>
<dbReference type="NCBIfam" id="TIGR00254">
    <property type="entry name" value="GGDEF"/>
    <property type="match status" value="1"/>
</dbReference>
<keyword evidence="2" id="KW-1133">Transmembrane helix</keyword>
<keyword evidence="2" id="KW-0812">Transmembrane</keyword>
<proteinExistence type="predicted"/>
<dbReference type="Pfam" id="PF12729">
    <property type="entry name" value="4HB_MCP_1"/>
    <property type="match status" value="1"/>
</dbReference>
<name>A0ABU4ZW25_9HYPH</name>
<reference evidence="6 7" key="1">
    <citation type="submission" date="2023-08" db="EMBL/GenBank/DDBJ databases">
        <title>Implementing the SeqCode for naming new Mesorhizobium species isolated from Vachellia karroo root nodules.</title>
        <authorList>
            <person name="Van Lill M."/>
        </authorList>
    </citation>
    <scope>NUCLEOTIDE SEQUENCE [LARGE SCALE GENOMIC DNA]</scope>
    <source>
        <strain evidence="6 7">MSK 1335</strain>
    </source>
</reference>
<feature type="domain" description="EAL" evidence="3">
    <location>
        <begin position="576"/>
        <end position="826"/>
    </location>
</feature>
<dbReference type="InterPro" id="IPR024478">
    <property type="entry name" value="HlyB_4HB_MCP"/>
</dbReference>
<dbReference type="SMART" id="SM00267">
    <property type="entry name" value="GGDEF"/>
    <property type="match status" value="1"/>
</dbReference>
<dbReference type="EMBL" id="JAVIJF010000024">
    <property type="protein sequence ID" value="MDX8528253.1"/>
    <property type="molecule type" value="Genomic_DNA"/>
</dbReference>
<dbReference type="InterPro" id="IPR043128">
    <property type="entry name" value="Rev_trsase/Diguanyl_cyclase"/>
</dbReference>
<dbReference type="PROSITE" id="PS50883">
    <property type="entry name" value="EAL"/>
    <property type="match status" value="1"/>
</dbReference>
<dbReference type="InterPro" id="IPR003660">
    <property type="entry name" value="HAMP_dom"/>
</dbReference>
<gene>
    <name evidence="6" type="ORF">RFM68_27635</name>
</gene>
<evidence type="ECO:0000256" key="2">
    <source>
        <dbReference type="SAM" id="Phobius"/>
    </source>
</evidence>
<dbReference type="CDD" id="cd01948">
    <property type="entry name" value="EAL"/>
    <property type="match status" value="1"/>
</dbReference>
<dbReference type="InterPro" id="IPR029787">
    <property type="entry name" value="Nucleotide_cyclase"/>
</dbReference>
<evidence type="ECO:0000313" key="6">
    <source>
        <dbReference type="EMBL" id="MDX8528253.1"/>
    </source>
</evidence>
<dbReference type="PANTHER" id="PTHR44757:SF2">
    <property type="entry name" value="BIOFILM ARCHITECTURE MAINTENANCE PROTEIN MBAA"/>
    <property type="match status" value="1"/>
</dbReference>
<dbReference type="InterPro" id="IPR001633">
    <property type="entry name" value="EAL_dom"/>
</dbReference>
<dbReference type="InterPro" id="IPR052155">
    <property type="entry name" value="Biofilm_reg_signaling"/>
</dbReference>
<dbReference type="Pfam" id="PF00990">
    <property type="entry name" value="GGDEF"/>
    <property type="match status" value="1"/>
</dbReference>
<dbReference type="PROSITE" id="PS50887">
    <property type="entry name" value="GGDEF"/>
    <property type="match status" value="1"/>
</dbReference>
<evidence type="ECO:0000259" key="4">
    <source>
        <dbReference type="PROSITE" id="PS50885"/>
    </source>
</evidence>
<accession>A0ABU4ZW25</accession>
<feature type="compositionally biased region" description="Basic residues" evidence="1">
    <location>
        <begin position="852"/>
        <end position="862"/>
    </location>
</feature>
<dbReference type="SMART" id="SM00052">
    <property type="entry name" value="EAL"/>
    <property type="match status" value="1"/>
</dbReference>
<evidence type="ECO:0000313" key="7">
    <source>
        <dbReference type="Proteomes" id="UP001276840"/>
    </source>
</evidence>